<reference evidence="15" key="1">
    <citation type="journal article" date="2015" name="Genome Announc.">
        <title>High-Quality Draft Genome Sequence of Desulfovibrio carbinoliphilus FW-101-2B, an Organic Acid-Oxidizing Sulfate-Reducing Bacterium Isolated from Uranium(VI)-Contaminated Groundwater.</title>
        <authorList>
            <person name="Ramsay B.D."/>
            <person name="Hwang C."/>
            <person name="Woo H.L."/>
            <person name="Carroll S.L."/>
            <person name="Lucas S."/>
            <person name="Han J."/>
            <person name="Lapidus A.L."/>
            <person name="Cheng J.F."/>
            <person name="Goodwin L.A."/>
            <person name="Pitluck S."/>
            <person name="Peters L."/>
            <person name="Chertkov O."/>
            <person name="Held B."/>
            <person name="Detter J.C."/>
            <person name="Han C.S."/>
            <person name="Tapia R."/>
            <person name="Land M.L."/>
            <person name="Hauser L.J."/>
            <person name="Kyrpides N.C."/>
            <person name="Ivanova N.N."/>
            <person name="Mikhailova N."/>
            <person name="Pagani I."/>
            <person name="Woyke T."/>
            <person name="Arkin A.P."/>
            <person name="Dehal P."/>
            <person name="Chivian D."/>
            <person name="Criddle C.S."/>
            <person name="Wu W."/>
            <person name="Chakraborty R."/>
            <person name="Hazen T.C."/>
            <person name="Fields M.W."/>
        </authorList>
    </citation>
    <scope>NUCLEOTIDE SEQUENCE [LARGE SCALE GENOMIC DNA]</scope>
    <source>
        <strain evidence="15">FW-101-2B</strain>
    </source>
</reference>
<evidence type="ECO:0000256" key="12">
    <source>
        <dbReference type="SAM" id="Phobius"/>
    </source>
</evidence>
<comment type="catalytic activity">
    <reaction evidence="1">
        <text>ATP + protein L-histidine = ADP + protein N-phospho-L-histidine.</text>
        <dbReference type="EC" id="2.7.13.3"/>
    </reaction>
</comment>
<dbReference type="GO" id="GO:0007234">
    <property type="term" value="P:osmosensory signaling via phosphorelay pathway"/>
    <property type="evidence" value="ECO:0007669"/>
    <property type="project" value="TreeGrafter"/>
</dbReference>
<dbReference type="Proteomes" id="UP000004662">
    <property type="component" value="Chromosome"/>
</dbReference>
<evidence type="ECO:0000256" key="4">
    <source>
        <dbReference type="ARBA" id="ARBA00022679"/>
    </source>
</evidence>
<dbReference type="RefSeq" id="WP_009182502.1">
    <property type="nucleotide sequence ID" value="NZ_CM001368.1"/>
</dbReference>
<evidence type="ECO:0000256" key="9">
    <source>
        <dbReference type="ARBA" id="ARBA00022989"/>
    </source>
</evidence>
<keyword evidence="6" id="KW-0547">Nucleotide-binding</keyword>
<dbReference type="SUPFAM" id="SSF55785">
    <property type="entry name" value="PYP-like sensor domain (PAS domain)"/>
    <property type="match status" value="1"/>
</dbReference>
<dbReference type="InterPro" id="IPR036097">
    <property type="entry name" value="HisK_dim/P_sf"/>
</dbReference>
<protein>
    <recommendedName>
        <fullName evidence="3">histidine kinase</fullName>
        <ecNumber evidence="3">2.7.13.3</ecNumber>
    </recommendedName>
</protein>
<keyword evidence="7" id="KW-0418">Kinase</keyword>
<evidence type="ECO:0000256" key="6">
    <source>
        <dbReference type="ARBA" id="ARBA00022741"/>
    </source>
</evidence>
<evidence type="ECO:0000256" key="5">
    <source>
        <dbReference type="ARBA" id="ARBA00022692"/>
    </source>
</evidence>
<dbReference type="AlphaFoldDB" id="G7Q8R5"/>
<sequence>MAKPSITLKYLLWTWCFFLLVLSLVFVFATRRVERSVMAEAEERARTSLNLAGHLLAVHAPFADEAALAAWADDLGPHLGFRLTYIVAGRVVADSEVGALGVGEMEDHASRPEVRLARETGFGQDVRQSHTLGRDMLYVAEAQAGSPGVPAGILRLALPVSSLRGEVARFRDTLLAVLALVFAAGGVAAWGLARRMTGTVREISEAVADIGRGHYDRRIHIVWARDFAPLAGAINALGERIGSHVREIEVRRERQEAILDGMAEGLAILDAAGRIVAANRALRELFPRLPELVGRTPLEAGMPLCVERALGEFEPGGEKSRRIGRFELQSGRVVEVTVAGVAGDAAGPGRVVTFHDVTEAATMDRIFRDFVIDASHNLRTPLTKVLGFAESARDMLAAAPAGDRERAGAAQALSTVVRAAGDMAGVINDLLAAARDRFARAREAAPAVDALAALKQALAASGTLLRAKGVTARIVAGPDGPLPVRQNYEALVRTFASLLSQTPDGVSLSITAAATAATAGEAGGFVEVRFEGPAAVGLELPADGLAAGGGEVFLDGATRVVRLPRAAG</sequence>
<keyword evidence="4" id="KW-0808">Transferase</keyword>
<dbReference type="Gene3D" id="1.10.287.130">
    <property type="match status" value="1"/>
</dbReference>
<dbReference type="Gene3D" id="6.10.340.10">
    <property type="match status" value="1"/>
</dbReference>
<keyword evidence="5 12" id="KW-0812">Transmembrane</keyword>
<dbReference type="CDD" id="cd00130">
    <property type="entry name" value="PAS"/>
    <property type="match status" value="1"/>
</dbReference>
<dbReference type="EC" id="2.7.13.3" evidence="3"/>
<evidence type="ECO:0000256" key="1">
    <source>
        <dbReference type="ARBA" id="ARBA00000085"/>
    </source>
</evidence>
<dbReference type="SMART" id="SM00091">
    <property type="entry name" value="PAS"/>
    <property type="match status" value="1"/>
</dbReference>
<dbReference type="GO" id="GO:0030295">
    <property type="term" value="F:protein kinase activator activity"/>
    <property type="evidence" value="ECO:0007669"/>
    <property type="project" value="TreeGrafter"/>
</dbReference>
<evidence type="ECO:0000256" key="8">
    <source>
        <dbReference type="ARBA" id="ARBA00022840"/>
    </source>
</evidence>
<keyword evidence="11 12" id="KW-0472">Membrane</keyword>
<keyword evidence="9 12" id="KW-1133">Transmembrane helix</keyword>
<dbReference type="Gene3D" id="3.30.450.20">
    <property type="entry name" value="PAS domain"/>
    <property type="match status" value="1"/>
</dbReference>
<dbReference type="GO" id="GO:0005524">
    <property type="term" value="F:ATP binding"/>
    <property type="evidence" value="ECO:0007669"/>
    <property type="project" value="UniProtKB-KW"/>
</dbReference>
<dbReference type="GO" id="GO:0000155">
    <property type="term" value="F:phosphorelay sensor kinase activity"/>
    <property type="evidence" value="ECO:0007669"/>
    <property type="project" value="InterPro"/>
</dbReference>
<comment type="subcellular location">
    <subcellularLocation>
        <location evidence="2">Membrane</location>
        <topology evidence="2">Multi-pass membrane protein</topology>
    </subcellularLocation>
</comment>
<dbReference type="Pfam" id="PF00512">
    <property type="entry name" value="HisKA"/>
    <property type="match status" value="1"/>
</dbReference>
<evidence type="ECO:0000256" key="10">
    <source>
        <dbReference type="ARBA" id="ARBA00023012"/>
    </source>
</evidence>
<dbReference type="STRING" id="694327.DFW101_3152"/>
<keyword evidence="15" id="KW-1185">Reference proteome</keyword>
<dbReference type="CDD" id="cd00082">
    <property type="entry name" value="HisKA"/>
    <property type="match status" value="1"/>
</dbReference>
<organism evidence="14 15">
    <name type="scientific">Solidesulfovibrio carbinoliphilus subsp. oakridgensis</name>
    <dbReference type="NCBI Taxonomy" id="694327"/>
    <lineage>
        <taxon>Bacteria</taxon>
        <taxon>Pseudomonadati</taxon>
        <taxon>Thermodesulfobacteriota</taxon>
        <taxon>Desulfovibrionia</taxon>
        <taxon>Desulfovibrionales</taxon>
        <taxon>Desulfovibrionaceae</taxon>
        <taxon>Solidesulfovibrio</taxon>
    </lineage>
</organism>
<dbReference type="HOGENOM" id="CLU_000445_89_2_7"/>
<evidence type="ECO:0000313" key="14">
    <source>
        <dbReference type="EMBL" id="EHJ49152.1"/>
    </source>
</evidence>
<evidence type="ECO:0000256" key="3">
    <source>
        <dbReference type="ARBA" id="ARBA00012438"/>
    </source>
</evidence>
<name>G7Q8R5_9BACT</name>
<dbReference type="Pfam" id="PF13188">
    <property type="entry name" value="PAS_8"/>
    <property type="match status" value="1"/>
</dbReference>
<accession>G7Q8R5</accession>
<dbReference type="InterPro" id="IPR003660">
    <property type="entry name" value="HAMP_dom"/>
</dbReference>
<dbReference type="GO" id="GO:0000156">
    <property type="term" value="F:phosphorelay response regulator activity"/>
    <property type="evidence" value="ECO:0007669"/>
    <property type="project" value="TreeGrafter"/>
</dbReference>
<dbReference type="PROSITE" id="PS50885">
    <property type="entry name" value="HAMP"/>
    <property type="match status" value="1"/>
</dbReference>
<dbReference type="InterPro" id="IPR000014">
    <property type="entry name" value="PAS"/>
</dbReference>
<dbReference type="EMBL" id="CM001368">
    <property type="protein sequence ID" value="EHJ49152.1"/>
    <property type="molecule type" value="Genomic_DNA"/>
</dbReference>
<dbReference type="InterPro" id="IPR050351">
    <property type="entry name" value="BphY/WalK/GraS-like"/>
</dbReference>
<dbReference type="PANTHER" id="PTHR42878:SF7">
    <property type="entry name" value="SENSOR HISTIDINE KINASE GLRK"/>
    <property type="match status" value="1"/>
</dbReference>
<evidence type="ECO:0000256" key="7">
    <source>
        <dbReference type="ARBA" id="ARBA00022777"/>
    </source>
</evidence>
<evidence type="ECO:0000256" key="11">
    <source>
        <dbReference type="ARBA" id="ARBA00023136"/>
    </source>
</evidence>
<proteinExistence type="predicted"/>
<evidence type="ECO:0000256" key="2">
    <source>
        <dbReference type="ARBA" id="ARBA00004141"/>
    </source>
</evidence>
<feature type="transmembrane region" description="Helical" evidence="12">
    <location>
        <begin position="174"/>
        <end position="193"/>
    </location>
</feature>
<feature type="domain" description="HAMP" evidence="13">
    <location>
        <begin position="194"/>
        <end position="246"/>
    </location>
</feature>
<dbReference type="SMART" id="SM00388">
    <property type="entry name" value="HisKA"/>
    <property type="match status" value="1"/>
</dbReference>
<dbReference type="PANTHER" id="PTHR42878">
    <property type="entry name" value="TWO-COMPONENT HISTIDINE KINASE"/>
    <property type="match status" value="1"/>
</dbReference>
<dbReference type="eggNOG" id="COG5002">
    <property type="taxonomic scope" value="Bacteria"/>
</dbReference>
<evidence type="ECO:0000259" key="13">
    <source>
        <dbReference type="PROSITE" id="PS50885"/>
    </source>
</evidence>
<gene>
    <name evidence="14" type="ORF">DFW101_3152</name>
</gene>
<evidence type="ECO:0000313" key="15">
    <source>
        <dbReference type="Proteomes" id="UP000004662"/>
    </source>
</evidence>
<dbReference type="GO" id="GO:0016020">
    <property type="term" value="C:membrane"/>
    <property type="evidence" value="ECO:0007669"/>
    <property type="project" value="UniProtKB-SubCell"/>
</dbReference>
<dbReference type="OrthoDB" id="9813151at2"/>
<feature type="transmembrane region" description="Helical" evidence="12">
    <location>
        <begin position="12"/>
        <end position="29"/>
    </location>
</feature>
<dbReference type="SUPFAM" id="SSF47384">
    <property type="entry name" value="Homodimeric domain of signal transducing histidine kinase"/>
    <property type="match status" value="1"/>
</dbReference>
<dbReference type="InterPro" id="IPR035965">
    <property type="entry name" value="PAS-like_dom_sf"/>
</dbReference>
<keyword evidence="8" id="KW-0067">ATP-binding</keyword>
<keyword evidence="10" id="KW-0902">Two-component regulatory system</keyword>
<dbReference type="InterPro" id="IPR003661">
    <property type="entry name" value="HisK_dim/P_dom"/>
</dbReference>